<reference evidence="3" key="1">
    <citation type="journal article" date="2018" name="Zoological Lett">
        <title>RFamidergic neurons in the olfactory centers of the terrestrial slug Limax.</title>
        <authorList>
            <person name="Matsuo Y."/>
            <person name="Yamanaka A."/>
            <person name="Matsuo R."/>
        </authorList>
    </citation>
    <scope>NUCLEOTIDE SEQUENCE</scope>
</reference>
<dbReference type="AlphaFoldDB" id="A0A2Z6C4W6"/>
<sequence length="151" mass="16093">MESTRIYGLVIVLASALAVSAASLGNRRVEISHLVSLLGKIQEIARSQNIVPGSAISNKVNSAKHSPNFSTFLNPDTSESFPYNESPSGESLRRASGSVMKREGGWSYDYGLGGGRFGKRNYGDYGIGGGRFGRDVDHVDLPDGNDADLAL</sequence>
<keyword evidence="2" id="KW-0732">Signal</keyword>
<evidence type="ECO:0000313" key="3">
    <source>
        <dbReference type="EMBL" id="BBD49874.1"/>
    </source>
</evidence>
<feature type="chain" id="PRO_5016321432" evidence="2">
    <location>
        <begin position="22"/>
        <end position="151"/>
    </location>
</feature>
<proteinExistence type="evidence at transcript level"/>
<evidence type="ECO:0000256" key="1">
    <source>
        <dbReference type="SAM" id="MobiDB-lite"/>
    </source>
</evidence>
<accession>A0A2Z6C4W6</accession>
<feature type="compositionally biased region" description="Polar residues" evidence="1">
    <location>
        <begin position="67"/>
        <end position="89"/>
    </location>
</feature>
<dbReference type="EMBL" id="LC375320">
    <property type="protein sequence ID" value="BBD49874.1"/>
    <property type="molecule type" value="mRNA"/>
</dbReference>
<organism evidence="3">
    <name type="scientific">Ambigolimax valentianus</name>
    <dbReference type="NCBI Taxonomy" id="1338344"/>
    <lineage>
        <taxon>Eukaryota</taxon>
        <taxon>Metazoa</taxon>
        <taxon>Spiralia</taxon>
        <taxon>Lophotrochozoa</taxon>
        <taxon>Mollusca</taxon>
        <taxon>Gastropoda</taxon>
        <taxon>Heterobranchia</taxon>
        <taxon>Euthyneura</taxon>
        <taxon>Panpulmonata</taxon>
        <taxon>Eupulmonata</taxon>
        <taxon>Stylommatophora</taxon>
        <taxon>Helicina</taxon>
        <taxon>Limacoidea</taxon>
        <taxon>Limacidae</taxon>
        <taxon>Ambigolimax</taxon>
    </lineage>
</organism>
<feature type="signal peptide" evidence="2">
    <location>
        <begin position="1"/>
        <end position="21"/>
    </location>
</feature>
<feature type="region of interest" description="Disordered" evidence="1">
    <location>
        <begin position="67"/>
        <end position="96"/>
    </location>
</feature>
<protein>
    <submittedName>
        <fullName evidence="3">Cholecystokinin/sulfakinin 2</fullName>
    </submittedName>
</protein>
<evidence type="ECO:0000256" key="2">
    <source>
        <dbReference type="SAM" id="SignalP"/>
    </source>
</evidence>
<name>A0A2Z6C4W6_9EUPU</name>